<evidence type="ECO:0000313" key="5">
    <source>
        <dbReference type="EMBL" id="MDR8431500.1"/>
    </source>
</evidence>
<evidence type="ECO:0000313" key="15">
    <source>
        <dbReference type="Proteomes" id="UP000516419"/>
    </source>
</evidence>
<gene>
    <name evidence="6" type="ORF">A7M90_18450</name>
    <name evidence="8" type="ORF">B9W25_17240</name>
    <name evidence="7" type="ORF">C5U34_16835</name>
    <name evidence="5" type="ORF">FPK63_10480</name>
    <name evidence="4" type="ORF">FPK87_18215</name>
    <name evidence="9" type="ORF">FQZ18_13975</name>
    <name evidence="3" type="ORF">IAG11_13355</name>
    <name evidence="10" type="ORF">SAMEA104305318_00744</name>
</gene>
<dbReference type="RefSeq" id="WP_000064627.1">
    <property type="nucleotide sequence ID" value="NZ_AP025531.1"/>
</dbReference>
<name>A0A059ZL83_ACIBA</name>
<reference evidence="4" key="5">
    <citation type="submission" date="2019-07" db="EMBL/GenBank/DDBJ databases">
        <title>Biological characteristics of mucoid Acinetobacter baumannii from a general hospital in China.</title>
        <authorList>
            <person name="Hua X."/>
            <person name="Yu Y."/>
        </authorList>
    </citation>
    <scope>NUCLEOTIDE SEQUENCE</scope>
    <source>
        <strain evidence="4">N41</strain>
        <strain evidence="5">N8</strain>
    </source>
</reference>
<evidence type="ECO:0000313" key="13">
    <source>
        <dbReference type="Proteomes" id="UP000239276"/>
    </source>
</evidence>
<evidence type="ECO:0000313" key="14">
    <source>
        <dbReference type="Proteomes" id="UP000252694"/>
    </source>
</evidence>
<evidence type="ECO:0000313" key="12">
    <source>
        <dbReference type="Proteomes" id="UP000237823"/>
    </source>
</evidence>
<reference evidence="10 14" key="4">
    <citation type="submission" date="2018-07" db="EMBL/GenBank/DDBJ databases">
        <authorList>
            <consortium name="Pathogen Informatics"/>
        </authorList>
    </citation>
    <scope>NUCLEOTIDE SEQUENCE [LARGE SCALE GENOMIC DNA]</scope>
    <source>
        <strain evidence="10 14">4300STDY7045823</strain>
    </source>
</reference>
<feature type="compositionally biased region" description="Basic and acidic residues" evidence="1">
    <location>
        <begin position="167"/>
        <end position="178"/>
    </location>
</feature>
<reference evidence="3" key="6">
    <citation type="submission" date="2020-08" db="EMBL/GenBank/DDBJ databases">
        <title>Diversity of carbapenem-resistant Acinetobacter baumannii and bacteriophage-mediated spread of the Oxa23 carbapenemase.</title>
        <authorList>
            <person name="Abouelfetouh A."/>
            <person name="Mattock J."/>
            <person name="Turner D."/>
            <person name="Li E."/>
            <person name="Evans B.A."/>
        </authorList>
    </citation>
    <scope>NUCLEOTIDE SEQUENCE</scope>
    <source>
        <strain evidence="3">A86</strain>
    </source>
</reference>
<reference evidence="8 12" key="2">
    <citation type="submission" date="2017-04" db="EMBL/GenBank/DDBJ databases">
        <title>Comparison of Acinetobacter baumannii whole genome sequences from two major hospitals in Kuwait.</title>
        <authorList>
            <person name="Nasser K."/>
            <person name="Habibi N."/>
            <person name="Khan M.W."/>
            <person name="Purohit P."/>
            <person name="Al-Obaid I."/>
            <person name="Dhar R."/>
            <person name="Al-Fouzan W."/>
            <person name="Mustafa A.S."/>
        </authorList>
    </citation>
    <scope>NUCLEOTIDE SEQUENCE [LARGE SCALE GENOMIC DNA]</scope>
    <source>
        <strain evidence="8 12">KUFAR57</strain>
    </source>
</reference>
<dbReference type="EMBL" id="PUDN01000114">
    <property type="protein sequence ID" value="PQH48467.1"/>
    <property type="molecule type" value="Genomic_DNA"/>
</dbReference>
<dbReference type="Proteomes" id="UP000252694">
    <property type="component" value="Unassembled WGS sequence"/>
</dbReference>
<dbReference type="InterPro" id="IPR036388">
    <property type="entry name" value="WH-like_DNA-bd_sf"/>
</dbReference>
<proteinExistence type="predicted"/>
<feature type="domain" description="Bacteriophage lambda Replication protein O N-terminal" evidence="2">
    <location>
        <begin position="10"/>
        <end position="84"/>
    </location>
</feature>
<reference evidence="7 13" key="3">
    <citation type="journal article" date="2018" name="J. Antimicrob. Chemother.">
        <title>Phylogenomics of colistin-susceptible and resistant XDR Acinetobacter baumannii.</title>
        <authorList>
            <person name="Mustapha M."/>
            <person name="Li B."/>
            <person name="Pacey M.P."/>
            <person name="Mettus R.T."/>
            <person name="McElheny C.L."/>
            <person name="Ernst R.K."/>
            <person name="Cooper V.S."/>
            <person name="Doi Y."/>
        </authorList>
    </citation>
    <scope>NUCLEOTIDE SEQUENCE [LARGE SCALE GENOMIC DNA]</scope>
    <source>
        <strain evidence="7 13">R20</strain>
    </source>
</reference>
<evidence type="ECO:0000313" key="9">
    <source>
        <dbReference type="EMBL" id="QNV20856.1"/>
    </source>
</evidence>
<dbReference type="Proteomes" id="UP000239276">
    <property type="component" value="Unassembled WGS sequence"/>
</dbReference>
<evidence type="ECO:0000313" key="7">
    <source>
        <dbReference type="EMBL" id="PQH48467.1"/>
    </source>
</evidence>
<evidence type="ECO:0000313" key="6">
    <source>
        <dbReference type="EMBL" id="OIG72683.1"/>
    </source>
</evidence>
<organism evidence="6 11">
    <name type="scientific">Acinetobacter baumannii</name>
    <dbReference type="NCBI Taxonomy" id="470"/>
    <lineage>
        <taxon>Bacteria</taxon>
        <taxon>Pseudomonadati</taxon>
        <taxon>Pseudomonadota</taxon>
        <taxon>Gammaproteobacteria</taxon>
        <taxon>Moraxellales</taxon>
        <taxon>Moraxellaceae</taxon>
        <taxon>Acinetobacter</taxon>
        <taxon>Acinetobacter calcoaceticus/baumannii complex</taxon>
    </lineage>
</organism>
<dbReference type="EMBL" id="VMBB01000037">
    <property type="protein sequence ID" value="MDR8262384.1"/>
    <property type="molecule type" value="Genomic_DNA"/>
</dbReference>
<protein>
    <submittedName>
        <fullName evidence="6 10">Replication protein</fullName>
    </submittedName>
</protein>
<dbReference type="GeneID" id="92893020"/>
<dbReference type="Proteomes" id="UP000516419">
    <property type="component" value="Chromosome"/>
</dbReference>
<dbReference type="AlphaFoldDB" id="A0A059ZL83"/>
<dbReference type="EMBL" id="LYKI01000020">
    <property type="protein sequence ID" value="OIG72683.1"/>
    <property type="molecule type" value="Genomic_DNA"/>
</dbReference>
<dbReference type="Proteomes" id="UP000237823">
    <property type="component" value="Unassembled WGS sequence"/>
</dbReference>
<evidence type="ECO:0000313" key="3">
    <source>
        <dbReference type="EMBL" id="MBD0220885.1"/>
    </source>
</evidence>
<evidence type="ECO:0000256" key="1">
    <source>
        <dbReference type="SAM" id="MobiDB-lite"/>
    </source>
</evidence>
<dbReference type="STRING" id="1096995.BJAB07104_01158"/>
<dbReference type="EMBL" id="NEPB01000058">
    <property type="protein sequence ID" value="PRN30953.1"/>
    <property type="molecule type" value="Genomic_DNA"/>
</dbReference>
<evidence type="ECO:0000259" key="2">
    <source>
        <dbReference type="Pfam" id="PF04492"/>
    </source>
</evidence>
<dbReference type="EMBL" id="CP061525">
    <property type="protein sequence ID" value="QNV20856.1"/>
    <property type="molecule type" value="Genomic_DNA"/>
</dbReference>
<reference evidence="6 11" key="1">
    <citation type="submission" date="2016-05" db="EMBL/GenBank/DDBJ databases">
        <title>The evolution of Acinetobacter baumannii in vivo.</title>
        <authorList>
            <person name="Hua X."/>
            <person name="Yu Y."/>
        </authorList>
    </citation>
    <scope>NUCLEOTIDE SEQUENCE [LARGE SCALE GENOMIC DNA]</scope>
    <source>
        <strain evidence="6 11">XH647</strain>
    </source>
</reference>
<dbReference type="Gene3D" id="1.10.10.10">
    <property type="entry name" value="Winged helix-like DNA-binding domain superfamily/Winged helix DNA-binding domain"/>
    <property type="match status" value="1"/>
</dbReference>
<dbReference type="GO" id="GO:0006260">
    <property type="term" value="P:DNA replication"/>
    <property type="evidence" value="ECO:0007669"/>
    <property type="project" value="InterPro"/>
</dbReference>
<dbReference type="Proteomes" id="UP000179937">
    <property type="component" value="Unassembled WGS sequence"/>
</dbReference>
<dbReference type="Proteomes" id="UP000634608">
    <property type="component" value="Unassembled WGS sequence"/>
</dbReference>
<evidence type="ECO:0000313" key="4">
    <source>
        <dbReference type="EMBL" id="MDR8262384.1"/>
    </source>
</evidence>
<dbReference type="EMBL" id="VMAF01000012">
    <property type="protein sequence ID" value="MDR8431500.1"/>
    <property type="molecule type" value="Genomic_DNA"/>
</dbReference>
<dbReference type="OrthoDB" id="7510727at2"/>
<evidence type="ECO:0000313" key="8">
    <source>
        <dbReference type="EMBL" id="PRN30953.1"/>
    </source>
</evidence>
<sequence length="293" mass="32981">MSNFVPNSFQVPNAFVDEVLNKISDAACKIYLVICRKTRGWNKEMDSISLTQFEEITGKSRPTVVKCLNELIKVGLVVEQPSTIHGNTFKLGNDTSVGLVLKFPSKNFLLPEIYGQTSKNSLPLLVKNFNYTSKNFLPLLVKIFNTQSITIKNNSQSNKKINKKRGSVSEKPKTEKPNEFNPRSVELPACVDSELWNNFVDMRISIKKPLSENAVKLILKKLISFGPLANQSLENSIIGNYQGVFEPRQNQIQENPQSHNVPEEPGYFTQMYAESNRSNVIDVTPVSQDFGGY</sequence>
<feature type="region of interest" description="Disordered" evidence="1">
    <location>
        <begin position="155"/>
        <end position="181"/>
    </location>
</feature>
<dbReference type="InterPro" id="IPR006497">
    <property type="entry name" value="Phage_lambda_VrpO_N"/>
</dbReference>
<dbReference type="PATRIC" id="fig|470.1288.peg.3584"/>
<evidence type="ECO:0000313" key="11">
    <source>
        <dbReference type="Proteomes" id="UP000179937"/>
    </source>
</evidence>
<dbReference type="KEGG" id="abw:BL01_18740"/>
<dbReference type="EMBL" id="JACSVK010000034">
    <property type="protein sequence ID" value="MBD0220885.1"/>
    <property type="molecule type" value="Genomic_DNA"/>
</dbReference>
<accession>A0A059ZL83</accession>
<dbReference type="Pfam" id="PF04492">
    <property type="entry name" value="Phage_rep_O"/>
    <property type="match status" value="1"/>
</dbReference>
<dbReference type="EMBL" id="UFMQ01000002">
    <property type="protein sequence ID" value="SST18345.1"/>
    <property type="molecule type" value="Genomic_DNA"/>
</dbReference>
<reference evidence="9 15" key="7">
    <citation type="submission" date="2020-09" db="EMBL/GenBank/DDBJ databases">
        <title>Carbapenem-Resistant Acinetobacter baumannii devoid of typical resistance factors.</title>
        <authorList>
            <person name="Hoffmann M."/>
            <person name="Luo Y."/>
            <person name="Strain E."/>
            <person name="Rand H."/>
            <person name="Javkar K.G."/>
        </authorList>
    </citation>
    <scope>NUCLEOTIDE SEQUENCE [LARGE SCALE GENOMIC DNA]</scope>
    <source>
        <strain evidence="9 15">CFSAN093705</strain>
    </source>
</reference>
<evidence type="ECO:0000313" key="10">
    <source>
        <dbReference type="EMBL" id="SST18345.1"/>
    </source>
</evidence>